<evidence type="ECO:0000259" key="4">
    <source>
        <dbReference type="PROSITE" id="PS01124"/>
    </source>
</evidence>
<dbReference type="Pfam" id="PF02311">
    <property type="entry name" value="AraC_binding"/>
    <property type="match status" value="1"/>
</dbReference>
<dbReference type="PANTHER" id="PTHR43280:SF2">
    <property type="entry name" value="HTH-TYPE TRANSCRIPTIONAL REGULATOR EXSA"/>
    <property type="match status" value="1"/>
</dbReference>
<evidence type="ECO:0000256" key="1">
    <source>
        <dbReference type="ARBA" id="ARBA00023015"/>
    </source>
</evidence>
<keyword evidence="3" id="KW-0804">Transcription</keyword>
<feature type="domain" description="HTH araC/xylS-type" evidence="4">
    <location>
        <begin position="193"/>
        <end position="291"/>
    </location>
</feature>
<evidence type="ECO:0000256" key="2">
    <source>
        <dbReference type="ARBA" id="ARBA00023125"/>
    </source>
</evidence>
<accession>A0ABS4IT44</accession>
<dbReference type="SUPFAM" id="SSF51215">
    <property type="entry name" value="Regulatory protein AraC"/>
    <property type="match status" value="1"/>
</dbReference>
<proteinExistence type="predicted"/>
<protein>
    <submittedName>
        <fullName evidence="5">AraC-like DNA-binding protein</fullName>
    </submittedName>
</protein>
<dbReference type="SMART" id="SM00342">
    <property type="entry name" value="HTH_ARAC"/>
    <property type="match status" value="1"/>
</dbReference>
<dbReference type="PRINTS" id="PR00032">
    <property type="entry name" value="HTHARAC"/>
</dbReference>
<dbReference type="EMBL" id="JAGGLB010000006">
    <property type="protein sequence ID" value="MBP1990741.1"/>
    <property type="molecule type" value="Genomic_DNA"/>
</dbReference>
<dbReference type="PANTHER" id="PTHR43280">
    <property type="entry name" value="ARAC-FAMILY TRANSCRIPTIONAL REGULATOR"/>
    <property type="match status" value="1"/>
</dbReference>
<dbReference type="PROSITE" id="PS01124">
    <property type="entry name" value="HTH_ARAC_FAMILY_2"/>
    <property type="match status" value="1"/>
</dbReference>
<comment type="caution">
    <text evidence="5">The sequence shown here is derived from an EMBL/GenBank/DDBJ whole genome shotgun (WGS) entry which is preliminary data.</text>
</comment>
<evidence type="ECO:0000313" key="6">
    <source>
        <dbReference type="Proteomes" id="UP001519287"/>
    </source>
</evidence>
<keyword evidence="6" id="KW-1185">Reference proteome</keyword>
<keyword evidence="2" id="KW-0238">DNA-binding</keyword>
<dbReference type="InterPro" id="IPR018062">
    <property type="entry name" value="HTH_AraC-typ_CS"/>
</dbReference>
<dbReference type="Gene3D" id="1.10.10.60">
    <property type="entry name" value="Homeodomain-like"/>
    <property type="match status" value="1"/>
</dbReference>
<dbReference type="Proteomes" id="UP001519287">
    <property type="component" value="Unassembled WGS sequence"/>
</dbReference>
<dbReference type="RefSeq" id="WP_209971505.1">
    <property type="nucleotide sequence ID" value="NZ_JAGGLB010000006.1"/>
</dbReference>
<dbReference type="Pfam" id="PF12833">
    <property type="entry name" value="HTH_18"/>
    <property type="match status" value="1"/>
</dbReference>
<evidence type="ECO:0000256" key="3">
    <source>
        <dbReference type="ARBA" id="ARBA00023163"/>
    </source>
</evidence>
<gene>
    <name evidence="5" type="ORF">J2Z66_002347</name>
</gene>
<keyword evidence="1" id="KW-0805">Transcription regulation</keyword>
<dbReference type="InterPro" id="IPR009057">
    <property type="entry name" value="Homeodomain-like_sf"/>
</dbReference>
<dbReference type="InterPro" id="IPR037923">
    <property type="entry name" value="HTH-like"/>
</dbReference>
<reference evidence="5 6" key="1">
    <citation type="submission" date="2021-03" db="EMBL/GenBank/DDBJ databases">
        <title>Genomic Encyclopedia of Type Strains, Phase IV (KMG-IV): sequencing the most valuable type-strain genomes for metagenomic binning, comparative biology and taxonomic classification.</title>
        <authorList>
            <person name="Goeker M."/>
        </authorList>
    </citation>
    <scope>NUCLEOTIDE SEQUENCE [LARGE SCALE GENOMIC DNA]</scope>
    <source>
        <strain evidence="5 6">DSM 26048</strain>
    </source>
</reference>
<dbReference type="InterPro" id="IPR018060">
    <property type="entry name" value="HTH_AraC"/>
</dbReference>
<dbReference type="Gene3D" id="2.60.120.10">
    <property type="entry name" value="Jelly Rolls"/>
    <property type="match status" value="1"/>
</dbReference>
<name>A0ABS4IT44_9BACL</name>
<dbReference type="InterPro" id="IPR020449">
    <property type="entry name" value="Tscrpt_reg_AraC-type_HTH"/>
</dbReference>
<organism evidence="5 6">
    <name type="scientific">Paenibacillus eucommiae</name>
    <dbReference type="NCBI Taxonomy" id="1355755"/>
    <lineage>
        <taxon>Bacteria</taxon>
        <taxon>Bacillati</taxon>
        <taxon>Bacillota</taxon>
        <taxon>Bacilli</taxon>
        <taxon>Bacillales</taxon>
        <taxon>Paenibacillaceae</taxon>
        <taxon>Paenibacillus</taxon>
    </lineage>
</organism>
<dbReference type="PROSITE" id="PS00041">
    <property type="entry name" value="HTH_ARAC_FAMILY_1"/>
    <property type="match status" value="1"/>
</dbReference>
<dbReference type="InterPro" id="IPR003313">
    <property type="entry name" value="AraC-bd"/>
</dbReference>
<dbReference type="CDD" id="cd02208">
    <property type="entry name" value="cupin_RmlC-like"/>
    <property type="match status" value="1"/>
</dbReference>
<sequence length="296" mass="34335">MMKHDSPENYNIKTRIGPLLFDIVLDDTFRLANAPSLFNRHNHSVYEIHFVIEGKGKLVMDRLEVELQPHYCYVIPPGIYHAVIPDKGSQLRKFTIRFTYTELNEHELFFPANEVEALKSALAEVSYFCMEDTGENYRLLTDINQELENRPIGYYTKLQSCFNQLFVNLIRAAAPGTQSAYTIPRRIAYDKRGMIIDAFFDQYRSGLTIEDLASELRLSPRQTNRILQKMYNTTFRQKLTDIRMEEGKDRLKNSTDSVTSIAAQLGFASYSLFSSTFKEQTGLTPQAYRKQKRSEF</sequence>
<evidence type="ECO:0000313" key="5">
    <source>
        <dbReference type="EMBL" id="MBP1990741.1"/>
    </source>
</evidence>
<dbReference type="InterPro" id="IPR014710">
    <property type="entry name" value="RmlC-like_jellyroll"/>
</dbReference>
<dbReference type="SUPFAM" id="SSF46689">
    <property type="entry name" value="Homeodomain-like"/>
    <property type="match status" value="1"/>
</dbReference>